<dbReference type="RefSeq" id="WP_013009048.1">
    <property type="nucleotide sequence ID" value="NC_013940.1"/>
</dbReference>
<evidence type="ECO:0000313" key="3">
    <source>
        <dbReference type="Proteomes" id="UP000001520"/>
    </source>
</evidence>
<dbReference type="KEGG" id="ddf:DEFDS_P216"/>
<dbReference type="PANTHER" id="PTHR20916:SF18">
    <property type="entry name" value="IPT_TIG DOMAIN-CONTAINING PROTEIN"/>
    <property type="match status" value="1"/>
</dbReference>
<reference evidence="2 3" key="1">
    <citation type="journal article" date="2010" name="DNA Res.">
        <title>Bacterial lifestyle in a deep-sea hydrothermal vent chimney revealed by the genome sequence of the thermophilic bacterium Deferribacter desulfuricans SSM1.</title>
        <authorList>
            <person name="Takaki Y."/>
            <person name="Shimamura S."/>
            <person name="Nakagawa S."/>
            <person name="Fukuhara Y."/>
            <person name="Horikawa H."/>
            <person name="Ankai A."/>
            <person name="Harada T."/>
            <person name="Hosoyama A."/>
            <person name="Oguchi A."/>
            <person name="Fukui S."/>
            <person name="Fujita N."/>
            <person name="Takami H."/>
            <person name="Takai K."/>
        </authorList>
    </citation>
    <scope>NUCLEOTIDE SEQUENCE [LARGE SCALE GENOMIC DNA]</scope>
    <source>
        <strain evidence="3">DSM 14783 / JCM 11476 / NBRC 101012 / SSM1</strain>
        <plasmid evidence="3">Plasmid megaplasmid pDF308</plasmid>
    </source>
</reference>
<accession>D3PF44</accession>
<dbReference type="InterPro" id="IPR007694">
    <property type="entry name" value="DNA_helicase_DnaB-like_C"/>
</dbReference>
<evidence type="ECO:0000259" key="1">
    <source>
        <dbReference type="PROSITE" id="PS51199"/>
    </source>
</evidence>
<dbReference type="eggNOG" id="COG0305">
    <property type="taxonomic scope" value="Bacteria"/>
</dbReference>
<dbReference type="PROSITE" id="PS51199">
    <property type="entry name" value="SF4_HELICASE"/>
    <property type="match status" value="1"/>
</dbReference>
<dbReference type="SUPFAM" id="SSF52540">
    <property type="entry name" value="P-loop containing nucleoside triphosphate hydrolases"/>
    <property type="match status" value="1"/>
</dbReference>
<dbReference type="EMBL" id="AP011530">
    <property type="protein sequence ID" value="BAI81836.1"/>
    <property type="molecule type" value="Genomic_DNA"/>
</dbReference>
<dbReference type="SMART" id="SM00382">
    <property type="entry name" value="AAA"/>
    <property type="match status" value="1"/>
</dbReference>
<dbReference type="InterPro" id="IPR003593">
    <property type="entry name" value="AAA+_ATPase"/>
</dbReference>
<dbReference type="OrthoDB" id="9783783at2"/>
<dbReference type="InterPro" id="IPR027417">
    <property type="entry name" value="P-loop_NTPase"/>
</dbReference>
<keyword evidence="2" id="KW-0614">Plasmid</keyword>
<dbReference type="PANTHER" id="PTHR20916">
    <property type="entry name" value="CYSTEINE AND GLYCINE-RICH PROTEIN 2 BINDING PROTEIN"/>
    <property type="match status" value="1"/>
</dbReference>
<dbReference type="Gene3D" id="3.40.50.300">
    <property type="entry name" value="P-loop containing nucleotide triphosphate hydrolases"/>
    <property type="match status" value="1"/>
</dbReference>
<feature type="domain" description="SF4 helicase" evidence="1">
    <location>
        <begin position="206"/>
        <end position="472"/>
    </location>
</feature>
<dbReference type="Pfam" id="PF03796">
    <property type="entry name" value="DnaB_C"/>
    <property type="match status" value="1"/>
</dbReference>
<dbReference type="GO" id="GO:0005524">
    <property type="term" value="F:ATP binding"/>
    <property type="evidence" value="ECO:0007669"/>
    <property type="project" value="InterPro"/>
</dbReference>
<protein>
    <recommendedName>
        <fullName evidence="1">SF4 helicase domain-containing protein</fullName>
    </recommendedName>
</protein>
<proteinExistence type="predicted"/>
<dbReference type="GO" id="GO:0003678">
    <property type="term" value="F:DNA helicase activity"/>
    <property type="evidence" value="ECO:0007669"/>
    <property type="project" value="InterPro"/>
</dbReference>
<keyword evidence="3" id="KW-1185">Reference proteome</keyword>
<geneLocation type="plasmid" evidence="2 3">
    <name>megaplasmid pDF308</name>
</geneLocation>
<organism evidence="2 3">
    <name type="scientific">Deferribacter desulfuricans (strain DSM 14783 / JCM 11476 / NBRC 101012 / SSM1)</name>
    <dbReference type="NCBI Taxonomy" id="639282"/>
    <lineage>
        <taxon>Bacteria</taxon>
        <taxon>Pseudomonadati</taxon>
        <taxon>Deferribacterota</taxon>
        <taxon>Deferribacteres</taxon>
        <taxon>Deferribacterales</taxon>
        <taxon>Deferribacteraceae</taxon>
        <taxon>Deferribacter</taxon>
    </lineage>
</organism>
<sequence>MNYLSLNLNRLVAIIIYKNSKNILKKYGLPFLNLKVHPSYQFFIYALSLLYKNVSEKIEIEKFKITMMDLINYLKSNPDILLKSKYFNYFRQIHNITDINEFLESVIPYFDIYIKQIEEEYKLIINKEIDIDEFIKVIEEYLEQEQIKKALEQINNEIVKPVPDQEKIRKLLNEVSLLHKQVFKININSFELSKINEKDLVFSNDLFDSKTRIPTNFEVADRLFGGGVTRSSLTTIVAPTGTGKTTTLSNIAAKAFASGKTVVFFTLEEEYNDILLYITQIINQKTEYEIRENPQGYLKKLKEIQIKYGNDLIIHEAINKGARKSQFTVEDIMEFIEEYNNIHEEHPIEFIIIDYIGALAELSGGSNIYSNVGDIARGLKRMAKYFRTPVITAHQTNKGVWKTGKTELDSVADSSIIIMRSDFVLLLSQSPEDYEQNLMRYKSGKVRHGKKNKECIAYIDYYTKTIEFKEELTIEDKTVEEYSLKQTQETQELDQNLSEEEIKIKEEQIKNNVTKKRRGRPKKNKVETEVPHDLYTTINLLPESEINIQDNNSNLNNITENTNINMIKNNEEESNINSNEELEISNNDNDNNDDMFKIKVVEQDNNKANSDGIDEVEITDIFDSF</sequence>
<dbReference type="GO" id="GO:0006260">
    <property type="term" value="P:DNA replication"/>
    <property type="evidence" value="ECO:0007669"/>
    <property type="project" value="InterPro"/>
</dbReference>
<name>D3PF44_DEFDS</name>
<gene>
    <name evidence="2" type="ordered locus">DEFDS_P216</name>
</gene>
<dbReference type="Proteomes" id="UP000001520">
    <property type="component" value="Plasmid megaplasmid pDF308"/>
</dbReference>
<evidence type="ECO:0000313" key="2">
    <source>
        <dbReference type="EMBL" id="BAI81836.1"/>
    </source>
</evidence>
<dbReference type="AlphaFoldDB" id="D3PF44"/>
<dbReference type="HOGENOM" id="CLU_437259_0_0_0"/>